<dbReference type="SMART" id="SM00986">
    <property type="entry name" value="UDG"/>
    <property type="match status" value="2"/>
</dbReference>
<dbReference type="InterPro" id="IPR018085">
    <property type="entry name" value="Ura-DNA_Glyclase_AS"/>
</dbReference>
<dbReference type="EMBL" id="REGN01001038">
    <property type="protein sequence ID" value="RNA37477.1"/>
    <property type="molecule type" value="Genomic_DNA"/>
</dbReference>
<keyword evidence="7" id="KW-0496">Mitochondrion</keyword>
<dbReference type="Proteomes" id="UP000276133">
    <property type="component" value="Unassembled WGS sequence"/>
</dbReference>
<comment type="subcellular location">
    <subcellularLocation>
        <location evidence="7">Mitochondrion</location>
    </subcellularLocation>
    <subcellularLocation>
        <location evidence="7">Nucleus</location>
    </subcellularLocation>
</comment>
<evidence type="ECO:0000256" key="1">
    <source>
        <dbReference type="ARBA" id="ARBA00001400"/>
    </source>
</evidence>
<evidence type="ECO:0000256" key="3">
    <source>
        <dbReference type="ARBA" id="ARBA00012030"/>
    </source>
</evidence>
<dbReference type="PROSITE" id="PS00130">
    <property type="entry name" value="U_DNA_GLYCOSYLASE"/>
    <property type="match status" value="1"/>
</dbReference>
<dbReference type="NCBIfam" id="NF003592">
    <property type="entry name" value="PRK05254.1-5"/>
    <property type="match status" value="2"/>
</dbReference>
<sequence length="670" mass="77493">MELRKRKKLLDLNLEIPKITVAKKPKKQFEPIETNFKIEEYLNDPEWEDLLKEEFDKDYFKNINGILDEGYAKDIIRPPKDLVFRALNLTKLSEVRCVILGQDPYHDDGQATGLSFSVPKEFKLPRTLQNIFTELKNDIADFERDESNGGCLDKWTQEGVLLLNAFLTVEAHKPGSHSKIGWDFFTNRIISLISERTEGCVFILWGNFAHKKEKLIDASKHNIIKTPHPSPLTFTKFLNSKCFSQTNDYLMAKIETSSKSNQIKRKLEEDNEDDLFFKFENEKKKKSLDSDIKITSPIKESTEKYSTNKEILENEPKNSPKNNTDLIESENSAQKDKENIEIKNDTPKTENSIKSVQELVHSSIQKQSKFKQGKLCFKPLETKSTPIQSVPKIEEPVTEAGGDFRIENFLNDPEWKQILKDEFKKPYFIEINNKIKPGYEKGINRPPKELVFNALNTTKLKNIKIVIIGQDPYHDDGQAHGLSFSVPVGKRLPPSLRNIFTELKNDLPDFKRDEKNGGCLQKWAERGVFLLNAFLTVEAHKAGSHSKFGWDIFTDKVIALISEKNDGCVFILWGNFAQKKEGLIDKKKHKVLKSAHPSPFSVTRFYGCRCFSQANLYLKSIGKEPVDWNLNWFRFVIYYYSKLLKLLCLFFMLNNSYDKLKKLIMLLKSF</sequence>
<dbReference type="GO" id="GO:0097510">
    <property type="term" value="P:base-excision repair, AP site formation via deaminated base removal"/>
    <property type="evidence" value="ECO:0007669"/>
    <property type="project" value="TreeGrafter"/>
</dbReference>
<keyword evidence="6 7" id="KW-0234">DNA repair</keyword>
<dbReference type="OrthoDB" id="10031947at2759"/>
<dbReference type="AlphaFoldDB" id="A0A3M7SPE2"/>
<dbReference type="PANTHER" id="PTHR11264">
    <property type="entry name" value="URACIL-DNA GLYCOSYLASE"/>
    <property type="match status" value="1"/>
</dbReference>
<gene>
    <name evidence="11" type="ORF">BpHYR1_005112</name>
</gene>
<feature type="active site" description="Proton acceptor" evidence="7">
    <location>
        <position position="103"/>
    </location>
</feature>
<evidence type="ECO:0000256" key="9">
    <source>
        <dbReference type="SAM" id="MobiDB-lite"/>
    </source>
</evidence>
<dbReference type="STRING" id="10195.A0A3M7SPE2"/>
<comment type="caution">
    <text evidence="11">The sequence shown here is derived from an EMBL/GenBank/DDBJ whole genome shotgun (WGS) entry which is preliminary data.</text>
</comment>
<keyword evidence="5 7" id="KW-0378">Hydrolase</keyword>
<comment type="function">
    <text evidence="7">Excises uracil residues from the DNA which can arise as a result of misincorporation of dUMP residues by DNA polymerase or due to deamination of cytosine.</text>
</comment>
<protein>
    <recommendedName>
        <fullName evidence="3 7">Uracil-DNA glycosylase</fullName>
        <shortName evidence="7">UDG</shortName>
        <ecNumber evidence="3 7">3.2.2.27</ecNumber>
    </recommendedName>
</protein>
<evidence type="ECO:0000256" key="5">
    <source>
        <dbReference type="ARBA" id="ARBA00022801"/>
    </source>
</evidence>
<dbReference type="NCBIfam" id="TIGR00628">
    <property type="entry name" value="ung"/>
    <property type="match status" value="2"/>
</dbReference>
<dbReference type="GO" id="GO:0005634">
    <property type="term" value="C:nucleus"/>
    <property type="evidence" value="ECO:0007669"/>
    <property type="project" value="UniProtKB-SubCell"/>
</dbReference>
<feature type="compositionally biased region" description="Basic and acidic residues" evidence="9">
    <location>
        <begin position="305"/>
        <end position="318"/>
    </location>
</feature>
<keyword evidence="4 7" id="KW-0227">DNA damage</keyword>
<dbReference type="FunFam" id="3.40.470.10:FF:000001">
    <property type="entry name" value="Uracil-DNA glycosylase"/>
    <property type="match status" value="1"/>
</dbReference>
<dbReference type="SUPFAM" id="SSF52141">
    <property type="entry name" value="Uracil-DNA glycosylase-like"/>
    <property type="match status" value="2"/>
</dbReference>
<feature type="region of interest" description="Disordered" evidence="9">
    <location>
        <begin position="305"/>
        <end position="349"/>
    </location>
</feature>
<dbReference type="PANTHER" id="PTHR11264:SF0">
    <property type="entry name" value="URACIL-DNA GLYCOSYLASE"/>
    <property type="match status" value="1"/>
</dbReference>
<dbReference type="HAMAP" id="MF_00148">
    <property type="entry name" value="UDG"/>
    <property type="match status" value="2"/>
</dbReference>
<reference evidence="11 12" key="1">
    <citation type="journal article" date="2018" name="Sci. Rep.">
        <title>Genomic signatures of local adaptation to the degree of environmental predictability in rotifers.</title>
        <authorList>
            <person name="Franch-Gras L."/>
            <person name="Hahn C."/>
            <person name="Garcia-Roger E.M."/>
            <person name="Carmona M.J."/>
            <person name="Serra M."/>
            <person name="Gomez A."/>
        </authorList>
    </citation>
    <scope>NUCLEOTIDE SEQUENCE [LARGE SCALE GENOMIC DNA]</scope>
    <source>
        <strain evidence="11">HYR1</strain>
    </source>
</reference>
<evidence type="ECO:0000256" key="6">
    <source>
        <dbReference type="ARBA" id="ARBA00023204"/>
    </source>
</evidence>
<comment type="catalytic activity">
    <reaction evidence="1 7">
        <text>Hydrolyzes single-stranded DNA or mismatched double-stranded DNA and polynucleotides, releasing free uracil.</text>
        <dbReference type="EC" id="3.2.2.27"/>
    </reaction>
</comment>
<feature type="domain" description="Uracil-DNA glycosylase-like" evidence="10">
    <location>
        <begin position="456"/>
        <end position="618"/>
    </location>
</feature>
<dbReference type="EC" id="3.2.2.27" evidence="3 7"/>
<feature type="active site" description="Proton acceptor" evidence="7 8">
    <location>
        <position position="471"/>
    </location>
</feature>
<evidence type="ECO:0000256" key="7">
    <source>
        <dbReference type="HAMAP-Rule" id="MF_03166"/>
    </source>
</evidence>
<name>A0A3M7SPE2_BRAPC</name>
<evidence type="ECO:0000256" key="2">
    <source>
        <dbReference type="ARBA" id="ARBA00008184"/>
    </source>
</evidence>
<accession>A0A3M7SPE2</accession>
<proteinExistence type="inferred from homology"/>
<dbReference type="NCBIfam" id="NF003588">
    <property type="entry name" value="PRK05254.1-1"/>
    <property type="match status" value="2"/>
</dbReference>
<evidence type="ECO:0000313" key="12">
    <source>
        <dbReference type="Proteomes" id="UP000276133"/>
    </source>
</evidence>
<evidence type="ECO:0000256" key="4">
    <source>
        <dbReference type="ARBA" id="ARBA00022763"/>
    </source>
</evidence>
<dbReference type="GO" id="GO:0005739">
    <property type="term" value="C:mitochondrion"/>
    <property type="evidence" value="ECO:0007669"/>
    <property type="project" value="UniProtKB-SubCell"/>
</dbReference>
<dbReference type="Pfam" id="PF03167">
    <property type="entry name" value="UDG"/>
    <property type="match status" value="2"/>
</dbReference>
<keyword evidence="12" id="KW-1185">Reference proteome</keyword>
<dbReference type="SMART" id="SM00987">
    <property type="entry name" value="UreE_C"/>
    <property type="match status" value="2"/>
</dbReference>
<dbReference type="Gene3D" id="3.40.470.10">
    <property type="entry name" value="Uracil-DNA glycosylase-like domain"/>
    <property type="match status" value="2"/>
</dbReference>
<feature type="domain" description="Uracil-DNA glycosylase-like" evidence="10">
    <location>
        <begin position="88"/>
        <end position="250"/>
    </location>
</feature>
<evidence type="ECO:0000259" key="10">
    <source>
        <dbReference type="SMART" id="SM00986"/>
    </source>
</evidence>
<comment type="similarity">
    <text evidence="2 7">Belongs to the uracil-DNA glycosylase (UDG) superfamily. UNG family.</text>
</comment>
<keyword evidence="7" id="KW-0539">Nucleus</keyword>
<feature type="compositionally biased region" description="Polar residues" evidence="9">
    <location>
        <begin position="319"/>
        <end position="332"/>
    </location>
</feature>
<evidence type="ECO:0000313" key="11">
    <source>
        <dbReference type="EMBL" id="RNA37477.1"/>
    </source>
</evidence>
<feature type="compositionally biased region" description="Basic and acidic residues" evidence="9">
    <location>
        <begin position="333"/>
        <end position="348"/>
    </location>
</feature>
<dbReference type="InterPro" id="IPR002043">
    <property type="entry name" value="UDG_fam1"/>
</dbReference>
<evidence type="ECO:0000256" key="8">
    <source>
        <dbReference type="PROSITE-ProRule" id="PRU10072"/>
    </source>
</evidence>
<dbReference type="InterPro" id="IPR005122">
    <property type="entry name" value="Uracil-DNA_glycosylase-like"/>
</dbReference>
<dbReference type="InterPro" id="IPR036895">
    <property type="entry name" value="Uracil-DNA_glycosylase-like_sf"/>
</dbReference>
<dbReference type="GO" id="GO:0004844">
    <property type="term" value="F:uracil DNA N-glycosylase activity"/>
    <property type="evidence" value="ECO:0007669"/>
    <property type="project" value="UniProtKB-UniRule"/>
</dbReference>
<dbReference type="NCBIfam" id="NF003589">
    <property type="entry name" value="PRK05254.1-2"/>
    <property type="match status" value="2"/>
</dbReference>
<dbReference type="CDD" id="cd10027">
    <property type="entry name" value="UDG-F1-like"/>
    <property type="match status" value="2"/>
</dbReference>
<organism evidence="11 12">
    <name type="scientific">Brachionus plicatilis</name>
    <name type="common">Marine rotifer</name>
    <name type="synonym">Brachionus muelleri</name>
    <dbReference type="NCBI Taxonomy" id="10195"/>
    <lineage>
        <taxon>Eukaryota</taxon>
        <taxon>Metazoa</taxon>
        <taxon>Spiralia</taxon>
        <taxon>Gnathifera</taxon>
        <taxon>Rotifera</taxon>
        <taxon>Eurotatoria</taxon>
        <taxon>Monogononta</taxon>
        <taxon>Pseudotrocha</taxon>
        <taxon>Ploima</taxon>
        <taxon>Brachionidae</taxon>
        <taxon>Brachionus</taxon>
    </lineage>
</organism>